<dbReference type="Gene3D" id="3.60.15.10">
    <property type="entry name" value="Ribonuclease Z/Hydroxyacylglutathione hydrolase-like"/>
    <property type="match status" value="1"/>
</dbReference>
<dbReference type="CDD" id="cd07731">
    <property type="entry name" value="ComA-like_MBL-fold"/>
    <property type="match status" value="1"/>
</dbReference>
<dbReference type="NCBIfam" id="TIGR00361">
    <property type="entry name" value="ComEC_Rec2"/>
    <property type="match status" value="1"/>
</dbReference>
<dbReference type="Pfam" id="PF13567">
    <property type="entry name" value="DUF4131"/>
    <property type="match status" value="1"/>
</dbReference>
<evidence type="ECO:0000256" key="1">
    <source>
        <dbReference type="ARBA" id="ARBA00004651"/>
    </source>
</evidence>
<feature type="transmembrane region" description="Helical" evidence="6">
    <location>
        <begin position="241"/>
        <end position="260"/>
    </location>
</feature>
<feature type="transmembrane region" description="Helical" evidence="6">
    <location>
        <begin position="447"/>
        <end position="470"/>
    </location>
</feature>
<dbReference type="PANTHER" id="PTHR30619:SF1">
    <property type="entry name" value="RECOMBINATION PROTEIN 2"/>
    <property type="match status" value="1"/>
</dbReference>
<feature type="transmembrane region" description="Helical" evidence="6">
    <location>
        <begin position="324"/>
        <end position="345"/>
    </location>
</feature>
<feature type="transmembrane region" description="Helical" evidence="6">
    <location>
        <begin position="482"/>
        <end position="504"/>
    </location>
</feature>
<accession>A0A3E0TTP0</accession>
<keyword evidence="5 6" id="KW-0472">Membrane</keyword>
<feature type="transmembrane region" description="Helical" evidence="6">
    <location>
        <begin position="375"/>
        <end position="392"/>
    </location>
</feature>
<dbReference type="InterPro" id="IPR036866">
    <property type="entry name" value="RibonucZ/Hydroxyglut_hydro"/>
</dbReference>
<dbReference type="InterPro" id="IPR025405">
    <property type="entry name" value="DUF4131"/>
</dbReference>
<evidence type="ECO:0000259" key="7">
    <source>
        <dbReference type="SMART" id="SM00849"/>
    </source>
</evidence>
<evidence type="ECO:0000256" key="5">
    <source>
        <dbReference type="ARBA" id="ARBA00023136"/>
    </source>
</evidence>
<proteinExistence type="predicted"/>
<dbReference type="InterPro" id="IPR052159">
    <property type="entry name" value="Competence_DNA_uptake"/>
</dbReference>
<keyword evidence="2" id="KW-1003">Cell membrane</keyword>
<dbReference type="PANTHER" id="PTHR30619">
    <property type="entry name" value="DNA INTERNALIZATION/COMPETENCE PROTEIN COMEC/REC2"/>
    <property type="match status" value="1"/>
</dbReference>
<dbReference type="InterPro" id="IPR035681">
    <property type="entry name" value="ComA-like_MBL"/>
</dbReference>
<dbReference type="RefSeq" id="WP_116008787.1">
    <property type="nucleotide sequence ID" value="NZ_QUOU01000001.1"/>
</dbReference>
<dbReference type="Pfam" id="PF03772">
    <property type="entry name" value="Competence"/>
    <property type="match status" value="1"/>
</dbReference>
<comment type="subcellular location">
    <subcellularLocation>
        <location evidence="1">Cell membrane</location>
        <topology evidence="1">Multi-pass membrane protein</topology>
    </subcellularLocation>
</comment>
<feature type="transmembrane region" description="Helical" evidence="6">
    <location>
        <begin position="544"/>
        <end position="566"/>
    </location>
</feature>
<dbReference type="InterPro" id="IPR004477">
    <property type="entry name" value="ComEC_N"/>
</dbReference>
<feature type="transmembrane region" description="Helical" evidence="6">
    <location>
        <begin position="511"/>
        <end position="532"/>
    </location>
</feature>
<feature type="transmembrane region" description="Helical" evidence="6">
    <location>
        <begin position="398"/>
        <end position="418"/>
    </location>
</feature>
<dbReference type="SMART" id="SM00849">
    <property type="entry name" value="Lactamase_B"/>
    <property type="match status" value="1"/>
</dbReference>
<evidence type="ECO:0000256" key="2">
    <source>
        <dbReference type="ARBA" id="ARBA00022475"/>
    </source>
</evidence>
<evidence type="ECO:0000256" key="3">
    <source>
        <dbReference type="ARBA" id="ARBA00022692"/>
    </source>
</evidence>
<name>A0A3E0TTP0_9GAMM</name>
<dbReference type="InterPro" id="IPR004797">
    <property type="entry name" value="Competence_ComEC/Rec2"/>
</dbReference>
<dbReference type="AlphaFoldDB" id="A0A3E0TTP0"/>
<evidence type="ECO:0000313" key="8">
    <source>
        <dbReference type="EMBL" id="REL27717.1"/>
    </source>
</evidence>
<dbReference type="Pfam" id="PF00753">
    <property type="entry name" value="Lactamase_B"/>
    <property type="match status" value="1"/>
</dbReference>
<gene>
    <name evidence="8" type="ORF">DXX93_14900</name>
</gene>
<reference evidence="8 9" key="1">
    <citation type="submission" date="2018-08" db="EMBL/GenBank/DDBJ databases">
        <title>Thalassotalea euphylliae genome.</title>
        <authorList>
            <person name="Summers S."/>
            <person name="Rice S.A."/>
            <person name="Freckelton M.L."/>
            <person name="Nedved B.T."/>
            <person name="Hadfield M.G."/>
        </authorList>
    </citation>
    <scope>NUCLEOTIDE SEQUENCE [LARGE SCALE GENOMIC DNA]</scope>
    <source>
        <strain evidence="8 9">H1</strain>
    </source>
</reference>
<keyword evidence="4 6" id="KW-1133">Transmembrane helix</keyword>
<sequence>MDRWLLGFSVGAILALLPPQVPALFYECLLIIVTLFGLLVSQWRTLMCIMIGALWILNHGDAYNTIWADNEIHTEQFFRQQHPVLLEVIDIPVTTQSGLRFTARIIEINQQSLPRAIKVRLNWRNLAYGKTTDKQADKQAGQSSNQAELPLLLQQGDLLSTNIKIKPAHGLANQGSFNYQRWLRANGVHATGYVVTRQKTVAQNVESIQHSTEPQPQLAQITAFKHVKVGNSVRERLYQRVMRLTEGFSHQALILALLFGERALFDEQIWQVLQATGTQHLVAISGLHVGLVVVIAYFCSAVVRRAIPFHLFSPNVQQWLTKRYTQFFTLAFSAIVAVFYCYLAGFSIPTVRALIFFLLLAAGQLLPIRLSPTRLMLLSVVVTILLIPSSVYSASFWLSYLAVAAIMLVYWRFGFWLGKVPQSLPTPQKKKPEKMLKQVVNKTVQKVVGFMLIQLGIVVLLMPVTALLFGQVSTMSVLANSIALPLVGLLVMPLLFIAMVLLALSETLFGLVAGVANMTLEWLWLFLCWVSATPNASLALSSEQTLLICLVVLLLILLTLFTPKILTPKIFTPKWQHRSHHQQAKGEGIKAFMPNKTLLTTGVAVGAIALLSGYVPAPKRQWQVTVLDVGQGLAVVISQGDKAILYDTGNVYPSGFNLAKQAVLPYLKHQGLTLDYLIISHDDSDHAAGAPQVITAYPDAKLVFNGEFTVATATGTEKEPCQQGKTLAWQGLTLTMLWPKTLAAAHNDDSCVIRVSDGKTSVLLTGDITKKVERALIRETTASNLASDIVIAPHHGSKSSSSKDFIKHLEAKAVVFSAGYLNQWKMPNQQVLARYQDANTQVFSTAQDGLVQFSISTDASAGQRYWQVHTYRADISPYWFNN</sequence>
<feature type="domain" description="Metallo-beta-lactamase" evidence="7">
    <location>
        <begin position="631"/>
        <end position="820"/>
    </location>
</feature>
<keyword evidence="3 6" id="KW-0812">Transmembrane</keyword>
<dbReference type="GO" id="GO:0005886">
    <property type="term" value="C:plasma membrane"/>
    <property type="evidence" value="ECO:0007669"/>
    <property type="project" value="UniProtKB-SubCell"/>
</dbReference>
<dbReference type="OrthoDB" id="9761531at2"/>
<dbReference type="SUPFAM" id="SSF56281">
    <property type="entry name" value="Metallo-hydrolase/oxidoreductase"/>
    <property type="match status" value="1"/>
</dbReference>
<dbReference type="NCBIfam" id="TIGR00360">
    <property type="entry name" value="ComEC_N-term"/>
    <property type="match status" value="1"/>
</dbReference>
<evidence type="ECO:0000313" key="9">
    <source>
        <dbReference type="Proteomes" id="UP000256478"/>
    </source>
</evidence>
<comment type="caution">
    <text evidence="8">The sequence shown here is derived from an EMBL/GenBank/DDBJ whole genome shotgun (WGS) entry which is preliminary data.</text>
</comment>
<organism evidence="8 9">
    <name type="scientific">Thalassotalea euphylliae</name>
    <dbReference type="NCBI Taxonomy" id="1655234"/>
    <lineage>
        <taxon>Bacteria</taxon>
        <taxon>Pseudomonadati</taxon>
        <taxon>Pseudomonadota</taxon>
        <taxon>Gammaproteobacteria</taxon>
        <taxon>Alteromonadales</taxon>
        <taxon>Colwelliaceae</taxon>
        <taxon>Thalassotalea</taxon>
    </lineage>
</organism>
<dbReference type="Proteomes" id="UP000256478">
    <property type="component" value="Unassembled WGS sequence"/>
</dbReference>
<evidence type="ECO:0000256" key="6">
    <source>
        <dbReference type="SAM" id="Phobius"/>
    </source>
</evidence>
<feature type="transmembrane region" description="Helical" evidence="6">
    <location>
        <begin position="351"/>
        <end position="368"/>
    </location>
</feature>
<evidence type="ECO:0000256" key="4">
    <source>
        <dbReference type="ARBA" id="ARBA00022989"/>
    </source>
</evidence>
<dbReference type="InterPro" id="IPR001279">
    <property type="entry name" value="Metallo-B-lactamas"/>
</dbReference>
<feature type="transmembrane region" description="Helical" evidence="6">
    <location>
        <begin position="598"/>
        <end position="617"/>
    </location>
</feature>
<dbReference type="EMBL" id="QUOU01000001">
    <property type="protein sequence ID" value="REL27717.1"/>
    <property type="molecule type" value="Genomic_DNA"/>
</dbReference>
<protein>
    <submittedName>
        <fullName evidence="8">DNA internalization-related competence protein ComEC/Rec2</fullName>
    </submittedName>
</protein>
<feature type="transmembrane region" description="Helical" evidence="6">
    <location>
        <begin position="280"/>
        <end position="303"/>
    </location>
</feature>
<dbReference type="GO" id="GO:0030420">
    <property type="term" value="P:establishment of competence for transformation"/>
    <property type="evidence" value="ECO:0007669"/>
    <property type="project" value="InterPro"/>
</dbReference>